<dbReference type="GO" id="GO:0043190">
    <property type="term" value="C:ATP-binding cassette (ABC) transporter complex"/>
    <property type="evidence" value="ECO:0007669"/>
    <property type="project" value="InterPro"/>
</dbReference>
<dbReference type="EMBL" id="MT631169">
    <property type="protein sequence ID" value="QNO46133.1"/>
    <property type="molecule type" value="Genomic_DNA"/>
</dbReference>
<evidence type="ECO:0000256" key="1">
    <source>
        <dbReference type="ARBA" id="ARBA00004651"/>
    </source>
</evidence>
<dbReference type="PANTHER" id="PTHR34857">
    <property type="entry name" value="SLL0384 PROTEIN"/>
    <property type="match status" value="1"/>
</dbReference>
<keyword evidence="3 6" id="KW-0812">Transmembrane</keyword>
<reference evidence="7" key="1">
    <citation type="submission" date="2020-06" db="EMBL/GenBank/DDBJ databases">
        <title>Unique genomic features of the anaerobic methanotrophic archaea.</title>
        <authorList>
            <person name="Chadwick G.L."/>
            <person name="Skennerton C.T."/>
            <person name="Laso-Perez R."/>
            <person name="Leu A.O."/>
            <person name="Speth D.R."/>
            <person name="Yu H."/>
            <person name="Morgan-Lang C."/>
            <person name="Hatzenpichler R."/>
            <person name="Goudeau D."/>
            <person name="Malmstrom R."/>
            <person name="Brazelton W.J."/>
            <person name="Woyke T."/>
            <person name="Hallam S.J."/>
            <person name="Tyson G.W."/>
            <person name="Wegener G."/>
            <person name="Boetius A."/>
            <person name="Orphan V."/>
        </authorList>
    </citation>
    <scope>NUCLEOTIDE SEQUENCE</scope>
</reference>
<keyword evidence="4 6" id="KW-1133">Transmembrane helix</keyword>
<evidence type="ECO:0000256" key="4">
    <source>
        <dbReference type="ARBA" id="ARBA00022989"/>
    </source>
</evidence>
<feature type="transmembrane region" description="Helical" evidence="6">
    <location>
        <begin position="68"/>
        <end position="87"/>
    </location>
</feature>
<evidence type="ECO:0000256" key="6">
    <source>
        <dbReference type="SAM" id="Phobius"/>
    </source>
</evidence>
<organism evidence="7">
    <name type="scientific">Candidatus Methanogaster sp. ANME-2c ERB4</name>
    <dbReference type="NCBI Taxonomy" id="2759911"/>
    <lineage>
        <taxon>Archaea</taxon>
        <taxon>Methanobacteriati</taxon>
        <taxon>Methanobacteriota</taxon>
        <taxon>Stenosarchaea group</taxon>
        <taxon>Methanomicrobia</taxon>
        <taxon>Methanosarcinales</taxon>
        <taxon>ANME-2 cluster</taxon>
        <taxon>Candidatus Methanogasteraceae</taxon>
        <taxon>Candidatus Methanogaster</taxon>
    </lineage>
</organism>
<feature type="transmembrane region" description="Helical" evidence="6">
    <location>
        <begin position="239"/>
        <end position="264"/>
    </location>
</feature>
<sequence length="267" mass="30323">MVSEIDMYAGLSSPIHRWDPRLRIVSILALIFSVVLLYNLTLVMVGMIFAIILVYLSKLPFSFVLDRLKLVFLLVLPFFLIIPFTTMGTDTGVEIVRFYGITLSYRGIEAVGFAAMIVLKALTAVMLIFPMIGTSRMDITIKALEGLHLPNKLVQMFAFTYRYIFVISDEFLRTERSLASRGFKRRGDLYTLTTMSKSIAMLFVKSYERADRVFYAMRSKGYSGKVVTLHEFDSERQDWINAILVFGFAVLLQVAAMSGAFSVYRGI</sequence>
<feature type="transmembrane region" description="Helical" evidence="6">
    <location>
        <begin position="107"/>
        <end position="129"/>
    </location>
</feature>
<dbReference type="InterPro" id="IPR051611">
    <property type="entry name" value="ECF_transporter_component"/>
</dbReference>
<evidence type="ECO:0000313" key="7">
    <source>
        <dbReference type="EMBL" id="QNO46133.1"/>
    </source>
</evidence>
<accession>A0A7G9YDP9</accession>
<dbReference type="PANTHER" id="PTHR34857:SF2">
    <property type="entry name" value="SLL0384 PROTEIN"/>
    <property type="match status" value="1"/>
</dbReference>
<dbReference type="Pfam" id="PF02361">
    <property type="entry name" value="CbiQ"/>
    <property type="match status" value="1"/>
</dbReference>
<proteinExistence type="predicted"/>
<feature type="transmembrane region" description="Helical" evidence="6">
    <location>
        <begin position="27"/>
        <end position="56"/>
    </location>
</feature>
<evidence type="ECO:0000256" key="2">
    <source>
        <dbReference type="ARBA" id="ARBA00022475"/>
    </source>
</evidence>
<dbReference type="AlphaFoldDB" id="A0A7G9YDP9"/>
<dbReference type="InterPro" id="IPR012809">
    <property type="entry name" value="ECF_CbiQ"/>
</dbReference>
<keyword evidence="2" id="KW-1003">Cell membrane</keyword>
<dbReference type="NCBIfam" id="TIGR02454">
    <property type="entry name" value="ECF_T_CbiQ"/>
    <property type="match status" value="1"/>
</dbReference>
<protein>
    <submittedName>
        <fullName evidence="7">Energy-coupling factor transporter transmembrane protein EcfT</fullName>
    </submittedName>
</protein>
<comment type="subcellular location">
    <subcellularLocation>
        <location evidence="1">Cell membrane</location>
        <topology evidence="1">Multi-pass membrane protein</topology>
    </subcellularLocation>
</comment>
<keyword evidence="5 6" id="KW-0472">Membrane</keyword>
<dbReference type="InterPro" id="IPR003339">
    <property type="entry name" value="ABC/ECF_trnsptr_transmembrane"/>
</dbReference>
<gene>
    <name evidence="7" type="primary">ecfT</name>
    <name evidence="7" type="ORF">MFHEKKGA_00026</name>
</gene>
<dbReference type="CDD" id="cd16914">
    <property type="entry name" value="EcfT"/>
    <property type="match status" value="1"/>
</dbReference>
<evidence type="ECO:0000256" key="3">
    <source>
        <dbReference type="ARBA" id="ARBA00022692"/>
    </source>
</evidence>
<dbReference type="GO" id="GO:0006824">
    <property type="term" value="P:cobalt ion transport"/>
    <property type="evidence" value="ECO:0007669"/>
    <property type="project" value="InterPro"/>
</dbReference>
<evidence type="ECO:0000256" key="5">
    <source>
        <dbReference type="ARBA" id="ARBA00023136"/>
    </source>
</evidence>
<name>A0A7G9YDP9_9EURY</name>